<evidence type="ECO:0000256" key="7">
    <source>
        <dbReference type="ARBA" id="ARBA00022989"/>
    </source>
</evidence>
<dbReference type="Proteomes" id="UP001461341">
    <property type="component" value="Chromosome"/>
</dbReference>
<protein>
    <recommendedName>
        <fullName evidence="9">Cobalamin biosynthesis protein CobD</fullName>
    </recommendedName>
</protein>
<accession>A0ABZ2YAG6</accession>
<dbReference type="HAMAP" id="MF_00024">
    <property type="entry name" value="CobD_CbiB"/>
    <property type="match status" value="1"/>
</dbReference>
<keyword evidence="4 9" id="KW-1003">Cell membrane</keyword>
<comment type="function">
    <text evidence="9">Converts cobyric acid to cobinamide by the addition of aminopropanol on the F carboxylic group.</text>
</comment>
<evidence type="ECO:0000256" key="6">
    <source>
        <dbReference type="ARBA" id="ARBA00022692"/>
    </source>
</evidence>
<keyword evidence="7 9" id="KW-1133">Transmembrane helix</keyword>
<comment type="similarity">
    <text evidence="3 9">Belongs to the CobD/CbiB family.</text>
</comment>
<dbReference type="PANTHER" id="PTHR34308">
    <property type="entry name" value="COBALAMIN BIOSYNTHESIS PROTEIN CBIB"/>
    <property type="match status" value="1"/>
</dbReference>
<name>A0ABZ2YAG6_9BACT</name>
<dbReference type="PANTHER" id="PTHR34308:SF1">
    <property type="entry name" value="COBALAMIN BIOSYNTHESIS PROTEIN CBIB"/>
    <property type="match status" value="1"/>
</dbReference>
<comment type="subcellular location">
    <subcellularLocation>
        <location evidence="1 9">Cell membrane</location>
        <topology evidence="1 9">Multi-pass membrane protein</topology>
    </subcellularLocation>
</comment>
<keyword evidence="8 9" id="KW-0472">Membrane</keyword>
<dbReference type="RefSeq" id="WP_369018158.1">
    <property type="nucleotide sequence ID" value="NZ_CP121689.1"/>
</dbReference>
<evidence type="ECO:0000256" key="5">
    <source>
        <dbReference type="ARBA" id="ARBA00022573"/>
    </source>
</evidence>
<dbReference type="EMBL" id="CP121689">
    <property type="protein sequence ID" value="WZL76004.1"/>
    <property type="molecule type" value="Genomic_DNA"/>
</dbReference>
<keyword evidence="5 9" id="KW-0169">Cobalamin biosynthesis</keyword>
<evidence type="ECO:0000256" key="2">
    <source>
        <dbReference type="ARBA" id="ARBA00004953"/>
    </source>
</evidence>
<organism evidence="10 11">
    <name type="scientific">Thermatribacter velox</name>
    <dbReference type="NCBI Taxonomy" id="3039681"/>
    <lineage>
        <taxon>Bacteria</taxon>
        <taxon>Pseudomonadati</taxon>
        <taxon>Atribacterota</taxon>
        <taxon>Atribacteria</taxon>
        <taxon>Atribacterales</taxon>
        <taxon>Thermatribacteraceae</taxon>
        <taxon>Thermatribacter</taxon>
    </lineage>
</organism>
<evidence type="ECO:0000313" key="10">
    <source>
        <dbReference type="EMBL" id="WZL76004.1"/>
    </source>
</evidence>
<proteinExistence type="inferred from homology"/>
<dbReference type="Pfam" id="PF03186">
    <property type="entry name" value="CobD_Cbib"/>
    <property type="match status" value="1"/>
</dbReference>
<feature type="transmembrane region" description="Helical" evidence="9">
    <location>
        <begin position="86"/>
        <end position="106"/>
    </location>
</feature>
<feature type="transmembrane region" description="Helical" evidence="9">
    <location>
        <begin position="160"/>
        <end position="181"/>
    </location>
</feature>
<evidence type="ECO:0000256" key="9">
    <source>
        <dbReference type="HAMAP-Rule" id="MF_00024"/>
    </source>
</evidence>
<dbReference type="InterPro" id="IPR004485">
    <property type="entry name" value="Cobalamin_biosynth_CobD/CbiB"/>
</dbReference>
<reference evidence="10 11" key="1">
    <citation type="submission" date="2023-03" db="EMBL/GenBank/DDBJ databases">
        <title>Novel Species.</title>
        <authorList>
            <person name="Ma S."/>
        </authorList>
    </citation>
    <scope>NUCLEOTIDE SEQUENCE [LARGE SCALE GENOMIC DNA]</scope>
    <source>
        <strain evidence="10 11">B11</strain>
    </source>
</reference>
<gene>
    <name evidence="10" type="primary">cbiB</name>
    <name evidence="9" type="synonym">cobD</name>
    <name evidence="10" type="ORF">QBE54_10530</name>
</gene>
<comment type="caution">
    <text evidence="9">Lacks conserved residue(s) required for the propagation of feature annotation.</text>
</comment>
<feature type="transmembrane region" description="Helical" evidence="9">
    <location>
        <begin position="297"/>
        <end position="317"/>
    </location>
</feature>
<dbReference type="NCBIfam" id="TIGR00380">
    <property type="entry name" value="cobal_cbiB"/>
    <property type="match status" value="1"/>
</dbReference>
<evidence type="ECO:0000313" key="11">
    <source>
        <dbReference type="Proteomes" id="UP001461341"/>
    </source>
</evidence>
<keyword evidence="6 9" id="KW-0812">Transmembrane</keyword>
<evidence type="ECO:0000256" key="3">
    <source>
        <dbReference type="ARBA" id="ARBA00006263"/>
    </source>
</evidence>
<feature type="transmembrane region" description="Helical" evidence="9">
    <location>
        <begin position="55"/>
        <end position="80"/>
    </location>
</feature>
<evidence type="ECO:0000256" key="1">
    <source>
        <dbReference type="ARBA" id="ARBA00004651"/>
    </source>
</evidence>
<evidence type="ECO:0000256" key="8">
    <source>
        <dbReference type="ARBA" id="ARBA00023136"/>
    </source>
</evidence>
<sequence length="326" mass="36936">MFEVLALLRMVVGFVLDSFLGDPFGRWHPVVWVGKAIEKLERLLFPQHRSFRKEFILGFVVVFLLVGGTGLAYGFLGWFMRKNLPLVYWMVEIYLVFSLLAFRSLWLSGKKVFLALQKGNLEEARKNLRSLVGRDTEHLAEWEVVRACVESLAENFNDAVVAPLFYASLFGGLGILIYKVVNTLDSMLGYRDFRYFFFGFASARLDDLLNFIPARLSALFLGIAALLLGKSPKRALTTAFQYARFHPSPNAGWPEAAMAGALGVRLGGVNYYQGKREERPFLGEALRELVPERIEEALSLLWLGSWFALLVLALFAWRVGYPIFGI</sequence>
<comment type="pathway">
    <text evidence="2 9">Cofactor biosynthesis; adenosylcobalamin biosynthesis.</text>
</comment>
<evidence type="ECO:0000256" key="4">
    <source>
        <dbReference type="ARBA" id="ARBA00022475"/>
    </source>
</evidence>
<keyword evidence="11" id="KW-1185">Reference proteome</keyword>